<name>A0A4R4WBL3_9ACTN</name>
<dbReference type="NCBIfam" id="TIGR01764">
    <property type="entry name" value="excise"/>
    <property type="match status" value="1"/>
</dbReference>
<dbReference type="AlphaFoldDB" id="A0A4R4WBL3"/>
<comment type="caution">
    <text evidence="2">The sequence shown here is derived from an EMBL/GenBank/DDBJ whole genome shotgun (WGS) entry which is preliminary data.</text>
</comment>
<keyword evidence="3" id="KW-1185">Reference proteome</keyword>
<evidence type="ECO:0000259" key="1">
    <source>
        <dbReference type="Pfam" id="PF12728"/>
    </source>
</evidence>
<reference evidence="2 3" key="1">
    <citation type="submission" date="2019-03" db="EMBL/GenBank/DDBJ databases">
        <title>Draft genome sequences of novel Actinobacteria.</title>
        <authorList>
            <person name="Sahin N."/>
            <person name="Ay H."/>
            <person name="Saygin H."/>
        </authorList>
    </citation>
    <scope>NUCLEOTIDE SEQUENCE [LARGE SCALE GENOMIC DNA]</scope>
    <source>
        <strain evidence="2 3">KC712</strain>
    </source>
</reference>
<dbReference type="InterPro" id="IPR009061">
    <property type="entry name" value="DNA-bd_dom_put_sf"/>
</dbReference>
<proteinExistence type="predicted"/>
<dbReference type="SUPFAM" id="SSF46955">
    <property type="entry name" value="Putative DNA-binding domain"/>
    <property type="match status" value="1"/>
</dbReference>
<dbReference type="Pfam" id="PF12728">
    <property type="entry name" value="HTH_17"/>
    <property type="match status" value="1"/>
</dbReference>
<feature type="domain" description="Helix-turn-helix" evidence="1">
    <location>
        <begin position="6"/>
        <end position="52"/>
    </location>
</feature>
<dbReference type="InterPro" id="IPR041657">
    <property type="entry name" value="HTH_17"/>
</dbReference>
<dbReference type="GO" id="GO:0003677">
    <property type="term" value="F:DNA binding"/>
    <property type="evidence" value="ECO:0007669"/>
    <property type="project" value="UniProtKB-KW"/>
</dbReference>
<accession>A0A4R4WBL3</accession>
<keyword evidence="2" id="KW-0238">DNA-binding</keyword>
<dbReference type="EMBL" id="SMKP01000110">
    <property type="protein sequence ID" value="TDD16192.1"/>
    <property type="molecule type" value="Genomic_DNA"/>
</dbReference>
<sequence length="60" mass="6914">MHMQAYTVEQVAEMLSVGRDKVYFLLRTGQLNSIKIGKLRRITDRHLAEFVSSLESMDEA</sequence>
<protein>
    <submittedName>
        <fullName evidence="2">DNA-binding protein</fullName>
    </submittedName>
</protein>
<dbReference type="OrthoDB" id="9806039at2"/>
<dbReference type="InterPro" id="IPR010093">
    <property type="entry name" value="SinI_DNA-bd"/>
</dbReference>
<dbReference type="Proteomes" id="UP000294543">
    <property type="component" value="Unassembled WGS sequence"/>
</dbReference>
<gene>
    <name evidence="2" type="ORF">E1294_32110</name>
</gene>
<evidence type="ECO:0000313" key="2">
    <source>
        <dbReference type="EMBL" id="TDD16192.1"/>
    </source>
</evidence>
<evidence type="ECO:0000313" key="3">
    <source>
        <dbReference type="Proteomes" id="UP000294543"/>
    </source>
</evidence>
<organism evidence="2 3">
    <name type="scientific">Nonomuraea diastatica</name>
    <dbReference type="NCBI Taxonomy" id="1848329"/>
    <lineage>
        <taxon>Bacteria</taxon>
        <taxon>Bacillati</taxon>
        <taxon>Actinomycetota</taxon>
        <taxon>Actinomycetes</taxon>
        <taxon>Streptosporangiales</taxon>
        <taxon>Streptosporangiaceae</taxon>
        <taxon>Nonomuraea</taxon>
    </lineage>
</organism>